<dbReference type="InterPro" id="IPR017921">
    <property type="entry name" value="Znf_CTCHY"/>
</dbReference>
<evidence type="ECO:0000256" key="3">
    <source>
        <dbReference type="ARBA" id="ARBA00022833"/>
    </source>
</evidence>
<gene>
    <name evidence="9" type="ORF">THRCLA_00947</name>
</gene>
<evidence type="ECO:0000259" key="6">
    <source>
        <dbReference type="PROSITE" id="PS50089"/>
    </source>
</evidence>
<dbReference type="EMBL" id="JNBS01000283">
    <property type="protein sequence ID" value="OQS07044.1"/>
    <property type="molecule type" value="Genomic_DNA"/>
</dbReference>
<organism evidence="9 10">
    <name type="scientific">Thraustotheca clavata</name>
    <dbReference type="NCBI Taxonomy" id="74557"/>
    <lineage>
        <taxon>Eukaryota</taxon>
        <taxon>Sar</taxon>
        <taxon>Stramenopiles</taxon>
        <taxon>Oomycota</taxon>
        <taxon>Saprolegniomycetes</taxon>
        <taxon>Saprolegniales</taxon>
        <taxon>Achlyaceae</taxon>
        <taxon>Thraustotheca</taxon>
    </lineage>
</organism>
<evidence type="ECO:0000256" key="4">
    <source>
        <dbReference type="PROSITE-ProRule" id="PRU00601"/>
    </source>
</evidence>
<dbReference type="Pfam" id="PF05495">
    <property type="entry name" value="zf-CHY"/>
    <property type="match status" value="1"/>
</dbReference>
<reference evidence="9 10" key="1">
    <citation type="journal article" date="2014" name="Genome Biol. Evol.">
        <title>The secreted proteins of Achlya hypogyna and Thraustotheca clavata identify the ancestral oomycete secretome and reveal gene acquisitions by horizontal gene transfer.</title>
        <authorList>
            <person name="Misner I."/>
            <person name="Blouin N."/>
            <person name="Leonard G."/>
            <person name="Richards T.A."/>
            <person name="Lane C.E."/>
        </authorList>
    </citation>
    <scope>NUCLEOTIDE SEQUENCE [LARGE SCALE GENOMIC DNA]</scope>
    <source>
        <strain evidence="9 10">ATCC 34112</strain>
    </source>
</reference>
<keyword evidence="10" id="KW-1185">Reference proteome</keyword>
<dbReference type="InterPro" id="IPR013083">
    <property type="entry name" value="Znf_RING/FYVE/PHD"/>
</dbReference>
<dbReference type="PANTHER" id="PTHR21319:SF53">
    <property type="entry name" value="RING FINGER AND CHY ZINC FINGER DOMAIN-CONTAINING PROTEIN 1"/>
    <property type="match status" value="1"/>
</dbReference>
<dbReference type="PROSITE" id="PS51270">
    <property type="entry name" value="ZF_CTCHY"/>
    <property type="match status" value="1"/>
</dbReference>
<dbReference type="SUPFAM" id="SSF161245">
    <property type="entry name" value="Zinc hairpin stack"/>
    <property type="match status" value="1"/>
</dbReference>
<dbReference type="GO" id="GO:0008270">
    <property type="term" value="F:zinc ion binding"/>
    <property type="evidence" value="ECO:0007669"/>
    <property type="project" value="UniProtKB-KW"/>
</dbReference>
<evidence type="ECO:0000256" key="2">
    <source>
        <dbReference type="ARBA" id="ARBA00022771"/>
    </source>
</evidence>
<keyword evidence="3" id="KW-0862">Zinc</keyword>
<accession>A0A1W0A9S7</accession>
<dbReference type="OrthoDB" id="411372at2759"/>
<dbReference type="SUPFAM" id="SSF57850">
    <property type="entry name" value="RING/U-box"/>
    <property type="match status" value="1"/>
</dbReference>
<dbReference type="InterPro" id="IPR037275">
    <property type="entry name" value="Znf_CTCHY_sf"/>
</dbReference>
<dbReference type="InterPro" id="IPR001841">
    <property type="entry name" value="Znf_RING"/>
</dbReference>
<keyword evidence="1" id="KW-0479">Metal-binding</keyword>
<name>A0A1W0A9S7_9STRA</name>
<dbReference type="AlphaFoldDB" id="A0A1W0A9S7"/>
<feature type="region of interest" description="Disordered" evidence="5">
    <location>
        <begin position="187"/>
        <end position="236"/>
    </location>
</feature>
<proteinExistence type="predicted"/>
<comment type="caution">
    <text evidence="9">The sequence shown here is derived from an EMBL/GenBank/DDBJ whole genome shotgun (WGS) entry which is preliminary data.</text>
</comment>
<dbReference type="GO" id="GO:0005634">
    <property type="term" value="C:nucleus"/>
    <property type="evidence" value="ECO:0007669"/>
    <property type="project" value="TreeGrafter"/>
</dbReference>
<dbReference type="PANTHER" id="PTHR21319">
    <property type="entry name" value="RING FINGER AND CHY ZINC FINGER DOMAIN-CONTAINING PROTEIN 1"/>
    <property type="match status" value="1"/>
</dbReference>
<evidence type="ECO:0000256" key="1">
    <source>
        <dbReference type="ARBA" id="ARBA00022723"/>
    </source>
</evidence>
<evidence type="ECO:0000259" key="7">
    <source>
        <dbReference type="PROSITE" id="PS51266"/>
    </source>
</evidence>
<dbReference type="PROSITE" id="PS50089">
    <property type="entry name" value="ZF_RING_2"/>
    <property type="match status" value="1"/>
</dbReference>
<evidence type="ECO:0000313" key="9">
    <source>
        <dbReference type="EMBL" id="OQS07044.1"/>
    </source>
</evidence>
<feature type="domain" description="RING-type" evidence="6">
    <location>
        <begin position="132"/>
        <end position="174"/>
    </location>
</feature>
<feature type="compositionally biased region" description="Acidic residues" evidence="5">
    <location>
        <begin position="191"/>
        <end position="230"/>
    </location>
</feature>
<dbReference type="InterPro" id="IPR037274">
    <property type="entry name" value="Znf_CHY_sf"/>
</dbReference>
<evidence type="ECO:0000259" key="8">
    <source>
        <dbReference type="PROSITE" id="PS51270"/>
    </source>
</evidence>
<protein>
    <submittedName>
        <fullName evidence="9">RING finger and CHY zinc finger domain-containing protein 1-like</fullName>
    </submittedName>
</protein>
<dbReference type="GO" id="GO:0061630">
    <property type="term" value="F:ubiquitin protein ligase activity"/>
    <property type="evidence" value="ECO:0007669"/>
    <property type="project" value="TreeGrafter"/>
</dbReference>
<dbReference type="SUPFAM" id="SSF161219">
    <property type="entry name" value="CHY zinc finger-like"/>
    <property type="match status" value="1"/>
</dbReference>
<dbReference type="InterPro" id="IPR008913">
    <property type="entry name" value="Znf_CHY"/>
</dbReference>
<dbReference type="SMART" id="SM00184">
    <property type="entry name" value="RING"/>
    <property type="match status" value="1"/>
</dbReference>
<dbReference type="Pfam" id="PF13639">
    <property type="entry name" value="zf-RING_2"/>
    <property type="match status" value="1"/>
</dbReference>
<dbReference type="STRING" id="74557.A0A1W0A9S7"/>
<dbReference type="GO" id="GO:0006511">
    <property type="term" value="P:ubiquitin-dependent protein catabolic process"/>
    <property type="evidence" value="ECO:0007669"/>
    <property type="project" value="TreeGrafter"/>
</dbReference>
<keyword evidence="2 4" id="KW-0863">Zinc-finger</keyword>
<evidence type="ECO:0000256" key="5">
    <source>
        <dbReference type="SAM" id="MobiDB-lite"/>
    </source>
</evidence>
<dbReference type="Proteomes" id="UP000243217">
    <property type="component" value="Unassembled WGS sequence"/>
</dbReference>
<dbReference type="GO" id="GO:0016567">
    <property type="term" value="P:protein ubiquitination"/>
    <property type="evidence" value="ECO:0007669"/>
    <property type="project" value="TreeGrafter"/>
</dbReference>
<feature type="domain" description="CHY-type" evidence="7">
    <location>
        <begin position="1"/>
        <end position="64"/>
    </location>
</feature>
<evidence type="ECO:0000313" key="10">
    <source>
        <dbReference type="Proteomes" id="UP000243217"/>
    </source>
</evidence>
<dbReference type="PROSITE" id="PS51266">
    <property type="entry name" value="ZF_CHY"/>
    <property type="match status" value="1"/>
</dbReference>
<sequence length="236" mass="27541">MSCEHYERGCHLLAECCQQWFPCRLCHNDANPSHEMNRHDVVRVRCRKCHTEQAPEAICIKCKFVLGKYFCAVCNMFDNKGEEKGIFHCQECGICRVGGRNNFFHCKTCAGCYHVDTRDEHVCVQQAMLKECCICLEYMFNSRQSPSVLRCGHVLHRACYKEMIKYRIECPLCRKCLVPESVLEEMRAEQEQTDENNQDSDQDTDEHDQDTDEHDDIYEEYSLDEDDQESSESSSS</sequence>
<dbReference type="Gene3D" id="3.30.40.10">
    <property type="entry name" value="Zinc/RING finger domain, C3HC4 (zinc finger)"/>
    <property type="match status" value="1"/>
</dbReference>
<feature type="domain" description="CTCHY-type" evidence="8">
    <location>
        <begin position="66"/>
        <end position="131"/>
    </location>
</feature>